<reference evidence="1 2" key="1">
    <citation type="submission" date="2017-09" db="EMBL/GenBank/DDBJ databases">
        <title>Sequencing the genomes of two abundant thermophiles in Great Basin hot springs: Thermocrinis jamiesonii and novel Chloroflexi Thermoflexus hugenholtzii.</title>
        <authorList>
            <person name="Hedlund B."/>
        </authorList>
    </citation>
    <scope>NUCLEOTIDE SEQUENCE [LARGE SCALE GENOMIC DNA]</scope>
    <source>
        <strain evidence="1 2">G233</strain>
    </source>
</reference>
<dbReference type="InterPro" id="IPR036514">
    <property type="entry name" value="SGNH_hydro_sf"/>
</dbReference>
<evidence type="ECO:0000313" key="1">
    <source>
        <dbReference type="EMBL" id="PFG73750.1"/>
    </source>
</evidence>
<comment type="caution">
    <text evidence="1">The sequence shown here is derived from an EMBL/GenBank/DDBJ whole genome shotgun (WGS) entry which is preliminary data.</text>
</comment>
<dbReference type="Gene3D" id="3.40.50.1110">
    <property type="entry name" value="SGNH hydrolase"/>
    <property type="match status" value="1"/>
</dbReference>
<proteinExistence type="predicted"/>
<gene>
    <name evidence="1" type="ORF">A9A59_0953</name>
</gene>
<dbReference type="AlphaFoldDB" id="A0A2A9HF64"/>
<evidence type="ECO:0000313" key="2">
    <source>
        <dbReference type="Proteomes" id="UP000223071"/>
    </source>
</evidence>
<sequence length="251" mass="28456">MKVLKLSNSNDVLEGATTNRPRLLAEKLEAHFDEPVEVVVKTPWPTDTMPAAIERWVEREQPDVVLLQIVNYWIAYPSVPLRLRRLLGPFGERLAALGFRAAEHRIIGPSLPFRAARNLLLRTLGGDYHFEPEEVAARVEESARRILRREGVLLAVWGPHGRSDWSVTRRQKRASVERQARLVAALQRVCRDLHVPYHASAKPVYLSGESPEFAADHFHYAESYGKASAEEEFQFLRQAIEAERGGPGTRP</sequence>
<evidence type="ECO:0008006" key="3">
    <source>
        <dbReference type="Google" id="ProtNLM"/>
    </source>
</evidence>
<protein>
    <recommendedName>
        <fullName evidence="3">SGNH/GDSL hydrolase family protein</fullName>
    </recommendedName>
</protein>
<dbReference type="EMBL" id="PDJQ01000001">
    <property type="protein sequence ID" value="PFG73750.1"/>
    <property type="molecule type" value="Genomic_DNA"/>
</dbReference>
<keyword evidence="2" id="KW-1185">Reference proteome</keyword>
<name>A0A2A9HF64_TEPT2</name>
<accession>A0A2A9HF64</accession>
<dbReference type="RefSeq" id="WP_133117510.1">
    <property type="nucleotide sequence ID" value="NZ_PDJQ01000001.1"/>
</dbReference>
<organism evidence="1 2">
    <name type="scientific">Tepidiforma thermophila (strain KCTC 52669 / CGMCC 1.13589 / G233)</name>
    <dbReference type="NCBI Taxonomy" id="2761530"/>
    <lineage>
        <taxon>Bacteria</taxon>
        <taxon>Bacillati</taxon>
        <taxon>Chloroflexota</taxon>
        <taxon>Tepidiformia</taxon>
        <taxon>Tepidiformales</taxon>
        <taxon>Tepidiformaceae</taxon>
        <taxon>Tepidiforma</taxon>
    </lineage>
</organism>
<dbReference type="SUPFAM" id="SSF52266">
    <property type="entry name" value="SGNH hydrolase"/>
    <property type="match status" value="1"/>
</dbReference>
<dbReference type="Proteomes" id="UP000223071">
    <property type="component" value="Unassembled WGS sequence"/>
</dbReference>